<dbReference type="SUPFAM" id="SSF54695">
    <property type="entry name" value="POZ domain"/>
    <property type="match status" value="1"/>
</dbReference>
<dbReference type="OrthoDB" id="10249567at2759"/>
<keyword evidence="3" id="KW-1185">Reference proteome</keyword>
<reference evidence="2 3" key="1">
    <citation type="journal article" date="2019" name="Sci. Rep.">
        <title>Orb-weaving spider Araneus ventricosus genome elucidates the spidroin gene catalogue.</title>
        <authorList>
            <person name="Kono N."/>
            <person name="Nakamura H."/>
            <person name="Ohtoshi R."/>
            <person name="Moran D.A.P."/>
            <person name="Shinohara A."/>
            <person name="Yoshida Y."/>
            <person name="Fujiwara M."/>
            <person name="Mori M."/>
            <person name="Tomita M."/>
            <person name="Arakawa K."/>
        </authorList>
    </citation>
    <scope>NUCLEOTIDE SEQUENCE [LARGE SCALE GENOMIC DNA]</scope>
</reference>
<dbReference type="Proteomes" id="UP000499080">
    <property type="component" value="Unassembled WGS sequence"/>
</dbReference>
<dbReference type="EMBL" id="BGPR01001605">
    <property type="protein sequence ID" value="GBM57770.1"/>
    <property type="molecule type" value="Genomic_DNA"/>
</dbReference>
<sequence length="299" mass="34761">MMFEIELSDVDRILWKCELSLLDGSGNVIACGQTDNRYDAARKRIHTLPLSLTRDGILNRKREYLPDDKLSLICECTFSSELKLRTIEETLNEVPLAVMKRKRNYVRRMNDYKASKTCTNPSVTEDMKSLYINQYLTDVEVKTNTKSFPAHKIVLCTRSPVFKAMMTKDMKEKTTNCICVDDLEDDIVQQLLIFLYSDNIENLQWENATRLYYAADKYQIGKLKEVCSCFFIENLTTSKAIELLLLADTHSDGDLKKSLQDFILENEEEIFVSKEWGMLMETNPLLVMQTMQLKYQKKD</sequence>
<protein>
    <submittedName>
        <fullName evidence="2">Speckle-type POZ protein B</fullName>
    </submittedName>
</protein>
<proteinExistence type="predicted"/>
<dbReference type="InterPro" id="IPR000210">
    <property type="entry name" value="BTB/POZ_dom"/>
</dbReference>
<gene>
    <name evidence="2" type="primary">spop-b_19</name>
    <name evidence="2" type="ORF">AVEN_50758_1</name>
</gene>
<evidence type="ECO:0000313" key="2">
    <source>
        <dbReference type="EMBL" id="GBM57770.1"/>
    </source>
</evidence>
<dbReference type="SMART" id="SM00225">
    <property type="entry name" value="BTB"/>
    <property type="match status" value="1"/>
</dbReference>
<evidence type="ECO:0000313" key="3">
    <source>
        <dbReference type="Proteomes" id="UP000499080"/>
    </source>
</evidence>
<dbReference type="Gene3D" id="1.25.40.420">
    <property type="match status" value="1"/>
</dbReference>
<dbReference type="Gene3D" id="3.30.710.10">
    <property type="entry name" value="Potassium Channel Kv1.1, Chain A"/>
    <property type="match status" value="1"/>
</dbReference>
<evidence type="ECO:0000259" key="1">
    <source>
        <dbReference type="PROSITE" id="PS50097"/>
    </source>
</evidence>
<comment type="caution">
    <text evidence="2">The sequence shown here is derived from an EMBL/GenBank/DDBJ whole genome shotgun (WGS) entry which is preliminary data.</text>
</comment>
<dbReference type="PROSITE" id="PS50097">
    <property type="entry name" value="BTB"/>
    <property type="match status" value="1"/>
</dbReference>
<dbReference type="Pfam" id="PF00651">
    <property type="entry name" value="BTB"/>
    <property type="match status" value="1"/>
</dbReference>
<dbReference type="PANTHER" id="PTHR24413">
    <property type="entry name" value="SPECKLE-TYPE POZ PROTEIN"/>
    <property type="match status" value="1"/>
</dbReference>
<organism evidence="2 3">
    <name type="scientific">Araneus ventricosus</name>
    <name type="common">Orbweaver spider</name>
    <name type="synonym">Epeira ventricosa</name>
    <dbReference type="NCBI Taxonomy" id="182803"/>
    <lineage>
        <taxon>Eukaryota</taxon>
        <taxon>Metazoa</taxon>
        <taxon>Ecdysozoa</taxon>
        <taxon>Arthropoda</taxon>
        <taxon>Chelicerata</taxon>
        <taxon>Arachnida</taxon>
        <taxon>Araneae</taxon>
        <taxon>Araneomorphae</taxon>
        <taxon>Entelegynae</taxon>
        <taxon>Araneoidea</taxon>
        <taxon>Araneidae</taxon>
        <taxon>Araneus</taxon>
    </lineage>
</organism>
<feature type="domain" description="BTB" evidence="1">
    <location>
        <begin position="137"/>
        <end position="204"/>
    </location>
</feature>
<dbReference type="AlphaFoldDB" id="A0A4Y2GVH4"/>
<dbReference type="CDD" id="cd18186">
    <property type="entry name" value="BTB_POZ_ZBTB_KLHL-like"/>
    <property type="match status" value="1"/>
</dbReference>
<name>A0A4Y2GVH4_ARAVE</name>
<dbReference type="InterPro" id="IPR011333">
    <property type="entry name" value="SKP1/BTB/POZ_sf"/>
</dbReference>
<accession>A0A4Y2GVH4</accession>